<dbReference type="Proteomes" id="UP000794436">
    <property type="component" value="Unassembled WGS sequence"/>
</dbReference>
<evidence type="ECO:0000256" key="3">
    <source>
        <dbReference type="ARBA" id="ARBA00022701"/>
    </source>
</evidence>
<evidence type="ECO:0000256" key="8">
    <source>
        <dbReference type="ARBA" id="ARBA00023212"/>
    </source>
</evidence>
<comment type="similarity">
    <text evidence="9">Belongs to the TRAFAC class myosin-kinesin ATPase superfamily. Kinesin family. KIN-12 subfamily.</text>
</comment>
<feature type="coiled-coil region" evidence="12">
    <location>
        <begin position="817"/>
        <end position="917"/>
    </location>
</feature>
<evidence type="ECO:0000256" key="13">
    <source>
        <dbReference type="SAM" id="MobiDB-lite"/>
    </source>
</evidence>
<dbReference type="PANTHER" id="PTHR37739:SF8">
    <property type="entry name" value="KINESIN-LIKE PROTEIN KIN-12D"/>
    <property type="match status" value="1"/>
</dbReference>
<dbReference type="AlphaFoldDB" id="A0A8K1FML0"/>
<comment type="subcellular location">
    <subcellularLocation>
        <location evidence="1">Cytoplasm</location>
        <location evidence="1">Cytoskeleton</location>
    </subcellularLocation>
</comment>
<dbReference type="GO" id="GO:0007018">
    <property type="term" value="P:microtubule-based movement"/>
    <property type="evidence" value="ECO:0007669"/>
    <property type="project" value="InterPro"/>
</dbReference>
<organism evidence="15 16">
    <name type="scientific">Pythium oligandrum</name>
    <name type="common">Mycoparasitic fungus</name>
    <dbReference type="NCBI Taxonomy" id="41045"/>
    <lineage>
        <taxon>Eukaryota</taxon>
        <taxon>Sar</taxon>
        <taxon>Stramenopiles</taxon>
        <taxon>Oomycota</taxon>
        <taxon>Peronosporomycetes</taxon>
        <taxon>Pythiales</taxon>
        <taxon>Pythiaceae</taxon>
        <taxon>Pythium</taxon>
    </lineage>
</organism>
<comment type="caution">
    <text evidence="15">The sequence shown here is derived from an EMBL/GenBank/DDBJ whole genome shotgun (WGS) entry which is preliminary data.</text>
</comment>
<keyword evidence="5 11" id="KW-0067">ATP-binding</keyword>
<dbReference type="PROSITE" id="PS50067">
    <property type="entry name" value="KINESIN_MOTOR_2"/>
    <property type="match status" value="1"/>
</dbReference>
<dbReference type="PANTHER" id="PTHR37739">
    <property type="entry name" value="KINESIN-LIKE PROTEIN KIN-12D"/>
    <property type="match status" value="1"/>
</dbReference>
<comment type="similarity">
    <text evidence="10">Belongs to the TRAFAC class myosin-kinesin ATPase superfamily. Kinesin family. KIN-5/BimC subfamily.</text>
</comment>
<feature type="compositionally biased region" description="Polar residues" evidence="13">
    <location>
        <begin position="56"/>
        <end position="69"/>
    </location>
</feature>
<feature type="domain" description="Kinesin motor" evidence="14">
    <location>
        <begin position="126"/>
        <end position="487"/>
    </location>
</feature>
<keyword evidence="16" id="KW-1185">Reference proteome</keyword>
<dbReference type="GO" id="GO:0008017">
    <property type="term" value="F:microtubule binding"/>
    <property type="evidence" value="ECO:0007669"/>
    <property type="project" value="InterPro"/>
</dbReference>
<feature type="region of interest" description="Disordered" evidence="13">
    <location>
        <begin position="1"/>
        <end position="127"/>
    </location>
</feature>
<feature type="compositionally biased region" description="Basic and acidic residues" evidence="13">
    <location>
        <begin position="560"/>
        <end position="570"/>
    </location>
</feature>
<dbReference type="EMBL" id="SPLM01000072">
    <property type="protein sequence ID" value="TMW63763.1"/>
    <property type="molecule type" value="Genomic_DNA"/>
</dbReference>
<feature type="compositionally biased region" description="Low complexity" evidence="13">
    <location>
        <begin position="100"/>
        <end position="118"/>
    </location>
</feature>
<dbReference type="GO" id="GO:0007010">
    <property type="term" value="P:cytoskeleton organization"/>
    <property type="evidence" value="ECO:0007669"/>
    <property type="project" value="UniProtKB-ARBA"/>
</dbReference>
<dbReference type="GO" id="GO:0005874">
    <property type="term" value="C:microtubule"/>
    <property type="evidence" value="ECO:0007669"/>
    <property type="project" value="UniProtKB-KW"/>
</dbReference>
<evidence type="ECO:0000256" key="5">
    <source>
        <dbReference type="ARBA" id="ARBA00022840"/>
    </source>
</evidence>
<proteinExistence type="inferred from homology"/>
<keyword evidence="6 12" id="KW-0175">Coiled coil</keyword>
<feature type="compositionally biased region" description="Polar residues" evidence="13">
    <location>
        <begin position="1"/>
        <end position="10"/>
    </location>
</feature>
<evidence type="ECO:0000256" key="11">
    <source>
        <dbReference type="PROSITE-ProRule" id="PRU00283"/>
    </source>
</evidence>
<dbReference type="CDD" id="cd00106">
    <property type="entry name" value="KISc"/>
    <property type="match status" value="1"/>
</dbReference>
<evidence type="ECO:0000259" key="14">
    <source>
        <dbReference type="PROSITE" id="PS50067"/>
    </source>
</evidence>
<feature type="compositionally biased region" description="Polar residues" evidence="13">
    <location>
        <begin position="549"/>
        <end position="559"/>
    </location>
</feature>
<evidence type="ECO:0000256" key="6">
    <source>
        <dbReference type="ARBA" id="ARBA00023054"/>
    </source>
</evidence>
<dbReference type="InterPro" id="IPR027417">
    <property type="entry name" value="P-loop_NTPase"/>
</dbReference>
<evidence type="ECO:0000256" key="9">
    <source>
        <dbReference type="ARBA" id="ARBA00034488"/>
    </source>
</evidence>
<feature type="region of interest" description="Disordered" evidence="13">
    <location>
        <begin position="517"/>
        <end position="570"/>
    </location>
</feature>
<evidence type="ECO:0000256" key="10">
    <source>
        <dbReference type="ARBA" id="ARBA00034704"/>
    </source>
</evidence>
<feature type="coiled-coil region" evidence="12">
    <location>
        <begin position="721"/>
        <end position="748"/>
    </location>
</feature>
<dbReference type="Pfam" id="PF00225">
    <property type="entry name" value="Kinesin"/>
    <property type="match status" value="1"/>
</dbReference>
<dbReference type="SMART" id="SM00129">
    <property type="entry name" value="KISc"/>
    <property type="match status" value="1"/>
</dbReference>
<dbReference type="SUPFAM" id="SSF52540">
    <property type="entry name" value="P-loop containing nucleoside triphosphate hydrolases"/>
    <property type="match status" value="1"/>
</dbReference>
<evidence type="ECO:0000256" key="7">
    <source>
        <dbReference type="ARBA" id="ARBA00023175"/>
    </source>
</evidence>
<feature type="coiled-coil region" evidence="12">
    <location>
        <begin position="969"/>
        <end position="1025"/>
    </location>
</feature>
<dbReference type="GO" id="GO:0005524">
    <property type="term" value="F:ATP binding"/>
    <property type="evidence" value="ECO:0007669"/>
    <property type="project" value="UniProtKB-UniRule"/>
</dbReference>
<evidence type="ECO:0000256" key="12">
    <source>
        <dbReference type="SAM" id="Coils"/>
    </source>
</evidence>
<protein>
    <recommendedName>
        <fullName evidence="14">Kinesin motor domain-containing protein</fullName>
    </recommendedName>
</protein>
<dbReference type="PRINTS" id="PR00380">
    <property type="entry name" value="KINESINHEAVY"/>
</dbReference>
<dbReference type="Gene3D" id="3.40.850.10">
    <property type="entry name" value="Kinesin motor domain"/>
    <property type="match status" value="1"/>
</dbReference>
<evidence type="ECO:0000256" key="1">
    <source>
        <dbReference type="ARBA" id="ARBA00004245"/>
    </source>
</evidence>
<keyword evidence="3" id="KW-0493">Microtubule</keyword>
<feature type="region of interest" description="Disordered" evidence="13">
    <location>
        <begin position="132"/>
        <end position="151"/>
    </location>
</feature>
<dbReference type="InterPro" id="IPR044986">
    <property type="entry name" value="KIF15/KIN-12"/>
</dbReference>
<dbReference type="InterPro" id="IPR001752">
    <property type="entry name" value="Kinesin_motor_dom"/>
</dbReference>
<feature type="region of interest" description="Disordered" evidence="13">
    <location>
        <begin position="755"/>
        <end position="782"/>
    </location>
</feature>
<gene>
    <name evidence="15" type="ORF">Poli38472_002704</name>
</gene>
<keyword evidence="2" id="KW-0963">Cytoplasm</keyword>
<accession>A0A8K1FML0</accession>
<evidence type="ECO:0000313" key="16">
    <source>
        <dbReference type="Proteomes" id="UP000794436"/>
    </source>
</evidence>
<feature type="compositionally biased region" description="Polar residues" evidence="13">
    <location>
        <begin position="767"/>
        <end position="780"/>
    </location>
</feature>
<evidence type="ECO:0000256" key="2">
    <source>
        <dbReference type="ARBA" id="ARBA00022490"/>
    </source>
</evidence>
<evidence type="ECO:0000313" key="15">
    <source>
        <dbReference type="EMBL" id="TMW63763.1"/>
    </source>
</evidence>
<name>A0A8K1FML0_PYTOL</name>
<reference evidence="15" key="1">
    <citation type="submission" date="2019-03" db="EMBL/GenBank/DDBJ databases">
        <title>Long read genome sequence of the mycoparasitic Pythium oligandrum ATCC 38472 isolated from sugarbeet rhizosphere.</title>
        <authorList>
            <person name="Gaulin E."/>
        </authorList>
    </citation>
    <scope>NUCLEOTIDE SEQUENCE</scope>
    <source>
        <strain evidence="15">ATCC 38472_TT</strain>
    </source>
</reference>
<feature type="binding site" evidence="11">
    <location>
        <begin position="224"/>
        <end position="231"/>
    </location>
    <ligand>
        <name>ATP</name>
        <dbReference type="ChEBI" id="CHEBI:30616"/>
    </ligand>
</feature>
<feature type="compositionally biased region" description="Basic and acidic residues" evidence="13">
    <location>
        <begin position="537"/>
        <end position="548"/>
    </location>
</feature>
<dbReference type="FunFam" id="3.40.850.10:FF:000019">
    <property type="entry name" value="Kinesin-like protein KIN-5D"/>
    <property type="match status" value="1"/>
</dbReference>
<dbReference type="GO" id="GO:0003777">
    <property type="term" value="F:microtubule motor activity"/>
    <property type="evidence" value="ECO:0007669"/>
    <property type="project" value="InterPro"/>
</dbReference>
<keyword evidence="7 11" id="KW-0505">Motor protein</keyword>
<dbReference type="OrthoDB" id="3176171at2759"/>
<sequence>MSRLQPPTSRRSLRAPTVHASSSSSFVNTNGSGIPQPGRRTASSIMPPQPGLRAPSMSSRGLGNNQLQHRYSKSVVDDDAQSVRSAHSDDGTRSVKSRTSSMGSQQILSSLQSTSLSSPPAKPDDNIRVLIRIRPPRSKSYGGDLDDYPEDDNQYSASAGRRCLDITNNGHGLSFAPGSAQEKRFAFDRVFEDYCSQEDIFQDSGLMAVENAINGFNGCIFAYGQTGSGKTFTMLGGSGEYDPHELKVSPLRGLMPRIFDHLFRRLEGIVADDSNDLEYSLSCSYLEIYNEKIFDLLEDGGFATQQPKSLREDSKKEVYVDQLRQVTITSAAEAIEWLHVGSKNRRMASTDMNRESSRSHAVFTIRLVQTHHTERGVLVTRRSNLHLVDLAGSEKQRQTKAAGQRLKEAAQINKSLSALGNVIMALVDVSNGLKRHVHYRDSKLTFLLRDSLGGNSITTIIATISAEEKFFSETLSTLKFAQRAKFIKNKAVQNEDSDAMVPMLKQEIERLRQEIAELKRSGPPVGDRLSETSNHYDNADRYSDRYSYQDRNSYVSQHSQPEEKKRENRWEPALEVMERLLSASGAAPPEDGNEDIYALEGRCQRLEMLLYRMICRYEEHKVMSYSVKRNQPSAPRPSLLRKPKIRYRGGTDDTASEDSYNGNNPELEQELADQFLRSAELERENNLMRQQLVEFLEWKGMVMDSRRLSSTFGAENNGTSSEDAIATIEEQRERNEELLTALSAYRSMFTGLSESLNDKKDPLRSPGSVSTFTEDNSVSGMSMYDDETESMMSEDRDDDLGDVFGTDREIRRIQNVSIKLDRKIEKYQDAIQQLERNLAATQDELETATAATKYAEFQLEQYRSASNNHADTSHEVDRLRRELRQSREEGRTLREQLKETQRKMDQAKLQLDTINMDFEEVIAHHQKDKNDIQAAFIASVKTFEEHKKAKDEEIKQILSQSGGPIGEQLASALKRIQELEAVVEQSRSSNDKDKQTLDGVHTRTISRLQDENEDLRKRLDELQSRVGTAVDPQETEALVSRLRARQGLAANMFCEM</sequence>
<keyword evidence="8" id="KW-0206">Cytoskeleton</keyword>
<dbReference type="InterPro" id="IPR036961">
    <property type="entry name" value="Kinesin_motor_dom_sf"/>
</dbReference>
<feature type="region of interest" description="Disordered" evidence="13">
    <location>
        <begin position="628"/>
        <end position="664"/>
    </location>
</feature>
<evidence type="ECO:0000256" key="4">
    <source>
        <dbReference type="ARBA" id="ARBA00022741"/>
    </source>
</evidence>
<keyword evidence="4 11" id="KW-0547">Nucleotide-binding</keyword>